<protein>
    <submittedName>
        <fullName evidence="2">Short-chain dehydrogenase/reductase</fullName>
    </submittedName>
</protein>
<dbReference type="PANTHER" id="PTHR47534">
    <property type="entry name" value="YALI0E05731P"/>
    <property type="match status" value="1"/>
</dbReference>
<name>A0A0F4Z1M9_RASE3</name>
<evidence type="ECO:0000256" key="1">
    <source>
        <dbReference type="ARBA" id="ARBA00023002"/>
    </source>
</evidence>
<evidence type="ECO:0000313" key="2">
    <source>
        <dbReference type="EMBL" id="KKA24255.1"/>
    </source>
</evidence>
<reference evidence="2 3" key="1">
    <citation type="submission" date="2015-04" db="EMBL/GenBank/DDBJ databases">
        <authorList>
            <person name="Heijne W.H."/>
            <person name="Fedorova N.D."/>
            <person name="Nierman W.C."/>
            <person name="Vollebregt A.W."/>
            <person name="Zhao Z."/>
            <person name="Wu L."/>
            <person name="Kumar M."/>
            <person name="Stam H."/>
            <person name="van den Berg M.A."/>
            <person name="Pel H.J."/>
        </authorList>
    </citation>
    <scope>NUCLEOTIDE SEQUENCE [LARGE SCALE GENOMIC DNA]</scope>
    <source>
        <strain evidence="2 3">CBS 393.64</strain>
    </source>
</reference>
<dbReference type="EMBL" id="LASV01000070">
    <property type="protein sequence ID" value="KKA24255.1"/>
    <property type="molecule type" value="Genomic_DNA"/>
</dbReference>
<dbReference type="AlphaFoldDB" id="A0A0F4Z1M9"/>
<comment type="caution">
    <text evidence="2">The sequence shown here is derived from an EMBL/GenBank/DDBJ whole genome shotgun (WGS) entry which is preliminary data.</text>
</comment>
<gene>
    <name evidence="2" type="ORF">T310_1688</name>
</gene>
<accession>A0A0F4Z1M9</accession>
<keyword evidence="1" id="KW-0560">Oxidoreductase</keyword>
<dbReference type="STRING" id="1408163.A0A0F4Z1M9"/>
<dbReference type="GeneID" id="25314039"/>
<sequence length="337" mass="37436">MVTLKEVRESNSALRAREPGQVILVTGATSGIGETTLLQMAIHMNAPTVYLVGRNEGAGRRILEKVTQANPQATFHFIQADVSSLSAVDAVCDEIKRKEKKLDILFLSAGVLHFGARRENSDGLDTMFALRYYVRMRFIMNLLPLLSQCQSRVVSVLDAGKESRLIESDLELRHHHSTNNVIGHSNTMTVLAMEHLAKQYPSISFLHVFPGLVITNLAASDMSWPWSSLVRYLRPLFAFLAVPLEESGQRHLFCATSERYPPRFAVTRGEEGSSVAGEVARGSNGEKGSGVYSLNWDGELVRAKDFLAQYRARGMGETVWAHTLDVFERVLSKTTRA</sequence>
<keyword evidence="3" id="KW-1185">Reference proteome</keyword>
<proteinExistence type="predicted"/>
<dbReference type="GO" id="GO:0016491">
    <property type="term" value="F:oxidoreductase activity"/>
    <property type="evidence" value="ECO:0007669"/>
    <property type="project" value="UniProtKB-KW"/>
</dbReference>
<dbReference type="InterPro" id="IPR052228">
    <property type="entry name" value="Sec_Metab_Biosynth_Oxidored"/>
</dbReference>
<dbReference type="OrthoDB" id="2898509at2759"/>
<dbReference type="InterPro" id="IPR002347">
    <property type="entry name" value="SDR_fam"/>
</dbReference>
<dbReference type="SUPFAM" id="SSF51735">
    <property type="entry name" value="NAD(P)-binding Rossmann-fold domains"/>
    <property type="match status" value="1"/>
</dbReference>
<dbReference type="PRINTS" id="PR00081">
    <property type="entry name" value="GDHRDH"/>
</dbReference>
<dbReference type="Gene3D" id="3.40.50.720">
    <property type="entry name" value="NAD(P)-binding Rossmann-like Domain"/>
    <property type="match status" value="1"/>
</dbReference>
<dbReference type="Proteomes" id="UP000053958">
    <property type="component" value="Unassembled WGS sequence"/>
</dbReference>
<dbReference type="Pfam" id="PF00106">
    <property type="entry name" value="adh_short"/>
    <property type="match status" value="1"/>
</dbReference>
<organism evidence="2 3">
    <name type="scientific">Rasamsonia emersonii (strain ATCC 16479 / CBS 393.64 / IMI 116815)</name>
    <dbReference type="NCBI Taxonomy" id="1408163"/>
    <lineage>
        <taxon>Eukaryota</taxon>
        <taxon>Fungi</taxon>
        <taxon>Dikarya</taxon>
        <taxon>Ascomycota</taxon>
        <taxon>Pezizomycotina</taxon>
        <taxon>Eurotiomycetes</taxon>
        <taxon>Eurotiomycetidae</taxon>
        <taxon>Eurotiales</taxon>
        <taxon>Trichocomaceae</taxon>
        <taxon>Rasamsonia</taxon>
    </lineage>
</organism>
<evidence type="ECO:0000313" key="3">
    <source>
        <dbReference type="Proteomes" id="UP000053958"/>
    </source>
</evidence>
<dbReference type="InterPro" id="IPR036291">
    <property type="entry name" value="NAD(P)-bd_dom_sf"/>
</dbReference>
<dbReference type="RefSeq" id="XP_013330867.1">
    <property type="nucleotide sequence ID" value="XM_013475413.1"/>
</dbReference>
<dbReference type="PANTHER" id="PTHR47534:SF3">
    <property type="entry name" value="ALCOHOL DEHYDROGENASE-LIKE C-TERMINAL DOMAIN-CONTAINING PROTEIN"/>
    <property type="match status" value="1"/>
</dbReference>